<dbReference type="EMBL" id="BRVS01000004">
    <property type="protein sequence ID" value="GLB66517.1"/>
    <property type="molecule type" value="Genomic_DNA"/>
</dbReference>
<feature type="DNA-binding region" description="H-T-H motif" evidence="4">
    <location>
        <begin position="33"/>
        <end position="52"/>
    </location>
</feature>
<dbReference type="InterPro" id="IPR001647">
    <property type="entry name" value="HTH_TetR"/>
</dbReference>
<dbReference type="RefSeq" id="WP_264794669.1">
    <property type="nucleotide sequence ID" value="NZ_BRVS01000004.1"/>
</dbReference>
<protein>
    <recommendedName>
        <fullName evidence="5">HTH tetR-type domain-containing protein</fullName>
    </recommendedName>
</protein>
<dbReference type="Gene3D" id="1.10.357.10">
    <property type="entry name" value="Tetracycline Repressor, domain 2"/>
    <property type="match status" value="1"/>
</dbReference>
<keyword evidence="1" id="KW-0805">Transcription regulation</keyword>
<keyword evidence="2 4" id="KW-0238">DNA-binding</keyword>
<dbReference type="PRINTS" id="PR00455">
    <property type="entry name" value="HTHTETR"/>
</dbReference>
<evidence type="ECO:0000313" key="6">
    <source>
        <dbReference type="EMBL" id="GLB66517.1"/>
    </source>
</evidence>
<reference evidence="6 7" key="1">
    <citation type="journal article" date="2023" name="Int. J. Syst. Evol. Microbiol.">
        <title>Arthrobacter mangrovi sp. nov., an actinobacterium isolated from the rhizosphere of a mangrove.</title>
        <authorList>
            <person name="Hamada M."/>
            <person name="Saitou S."/>
            <person name="Enomoto N."/>
            <person name="Nanri K."/>
            <person name="Hidaka K."/>
            <person name="Miura T."/>
            <person name="Tamura T."/>
        </authorList>
    </citation>
    <scope>NUCLEOTIDE SEQUENCE [LARGE SCALE GENOMIC DNA]</scope>
    <source>
        <strain evidence="6 7">NBRC 112813</strain>
    </source>
</reference>
<sequence length="202" mass="22863">MATLREAQKQQTRQLLLDKGLELFESKGYPATTIDDIASAAGTTRTTFYLHFSSKAELMSELITTVDQILTTVDNPPLSTVVELGRRDLVRAWLDSKFDQWQVIRPYILVAHQAAAGEPQVADKIESWFEDVTASMREGLDRAGRFSPESRRVRCVLAFGQFEFLSRRWFLSGWTTDREVCLETLTDSWCHLLTDEGEPAAG</sequence>
<dbReference type="PANTHER" id="PTHR30055:SF234">
    <property type="entry name" value="HTH-TYPE TRANSCRIPTIONAL REGULATOR BETI"/>
    <property type="match status" value="1"/>
</dbReference>
<feature type="domain" description="HTH tetR-type" evidence="5">
    <location>
        <begin position="10"/>
        <end position="70"/>
    </location>
</feature>
<evidence type="ECO:0000313" key="7">
    <source>
        <dbReference type="Proteomes" id="UP001209654"/>
    </source>
</evidence>
<evidence type="ECO:0000256" key="4">
    <source>
        <dbReference type="PROSITE-ProRule" id="PRU00335"/>
    </source>
</evidence>
<keyword evidence="3" id="KW-0804">Transcription</keyword>
<dbReference type="InterPro" id="IPR009057">
    <property type="entry name" value="Homeodomain-like_sf"/>
</dbReference>
<accession>A0ABQ5MRA3</accession>
<organism evidence="6 7">
    <name type="scientific">Arthrobacter mangrovi</name>
    <dbReference type="NCBI Taxonomy" id="2966350"/>
    <lineage>
        <taxon>Bacteria</taxon>
        <taxon>Bacillati</taxon>
        <taxon>Actinomycetota</taxon>
        <taxon>Actinomycetes</taxon>
        <taxon>Micrococcales</taxon>
        <taxon>Micrococcaceae</taxon>
        <taxon>Arthrobacter</taxon>
    </lineage>
</organism>
<dbReference type="Pfam" id="PF00440">
    <property type="entry name" value="TetR_N"/>
    <property type="match status" value="1"/>
</dbReference>
<evidence type="ECO:0000259" key="5">
    <source>
        <dbReference type="PROSITE" id="PS50977"/>
    </source>
</evidence>
<dbReference type="Proteomes" id="UP001209654">
    <property type="component" value="Unassembled WGS sequence"/>
</dbReference>
<dbReference type="SUPFAM" id="SSF46689">
    <property type="entry name" value="Homeodomain-like"/>
    <property type="match status" value="1"/>
</dbReference>
<evidence type="ECO:0000256" key="2">
    <source>
        <dbReference type="ARBA" id="ARBA00023125"/>
    </source>
</evidence>
<name>A0ABQ5MRA3_9MICC</name>
<dbReference type="InterPro" id="IPR050109">
    <property type="entry name" value="HTH-type_TetR-like_transc_reg"/>
</dbReference>
<evidence type="ECO:0000256" key="3">
    <source>
        <dbReference type="ARBA" id="ARBA00023163"/>
    </source>
</evidence>
<evidence type="ECO:0000256" key="1">
    <source>
        <dbReference type="ARBA" id="ARBA00023015"/>
    </source>
</evidence>
<dbReference type="PROSITE" id="PS50977">
    <property type="entry name" value="HTH_TETR_2"/>
    <property type="match status" value="1"/>
</dbReference>
<keyword evidence="7" id="KW-1185">Reference proteome</keyword>
<comment type="caution">
    <text evidence="6">The sequence shown here is derived from an EMBL/GenBank/DDBJ whole genome shotgun (WGS) entry which is preliminary data.</text>
</comment>
<gene>
    <name evidence="6" type="ORF">AHIS1636_09560</name>
</gene>
<proteinExistence type="predicted"/>
<dbReference type="PANTHER" id="PTHR30055">
    <property type="entry name" value="HTH-TYPE TRANSCRIPTIONAL REGULATOR RUTR"/>
    <property type="match status" value="1"/>
</dbReference>